<dbReference type="OrthoDB" id="9804742at2"/>
<dbReference type="RefSeq" id="WP_119377384.1">
    <property type="nucleotide sequence ID" value="NZ_QWFX01000016.1"/>
</dbReference>
<evidence type="ECO:0000259" key="4">
    <source>
        <dbReference type="PROSITE" id="PS50987"/>
    </source>
</evidence>
<accession>A0A399R9Q8</accession>
<sequence>MRVETAISGLSALAQEGRLAVFRRLVKAGKSGLAAGAIADAVGVPANTLSAQLNILSQAGLLEKRRDGRSIIYSVNFEAVSDLIVWLMEDCCAGDAAIAGPVEQAASRCCFPTNFQGAPQ</sequence>
<dbReference type="PANTHER" id="PTHR43132">
    <property type="entry name" value="ARSENICAL RESISTANCE OPERON REPRESSOR ARSR-RELATED"/>
    <property type="match status" value="1"/>
</dbReference>
<keyword evidence="1" id="KW-0805">Transcription regulation</keyword>
<dbReference type="GO" id="GO:0003700">
    <property type="term" value="F:DNA-binding transcription factor activity"/>
    <property type="evidence" value="ECO:0007669"/>
    <property type="project" value="InterPro"/>
</dbReference>
<keyword evidence="3" id="KW-0804">Transcription</keyword>
<dbReference type="InterPro" id="IPR001845">
    <property type="entry name" value="HTH_ArsR_DNA-bd_dom"/>
</dbReference>
<evidence type="ECO:0000313" key="6">
    <source>
        <dbReference type="Proteomes" id="UP000266385"/>
    </source>
</evidence>
<evidence type="ECO:0000256" key="3">
    <source>
        <dbReference type="ARBA" id="ARBA00023163"/>
    </source>
</evidence>
<keyword evidence="2" id="KW-0238">DNA-binding</keyword>
<dbReference type="PRINTS" id="PR00778">
    <property type="entry name" value="HTHARSR"/>
</dbReference>
<dbReference type="GO" id="GO:0003677">
    <property type="term" value="F:DNA binding"/>
    <property type="evidence" value="ECO:0007669"/>
    <property type="project" value="UniProtKB-KW"/>
</dbReference>
<dbReference type="InterPro" id="IPR036390">
    <property type="entry name" value="WH_DNA-bd_sf"/>
</dbReference>
<proteinExistence type="predicted"/>
<gene>
    <name evidence="5" type="ORF">D1223_15690</name>
</gene>
<dbReference type="NCBIfam" id="NF033788">
    <property type="entry name" value="HTH_metalloreg"/>
    <property type="match status" value="1"/>
</dbReference>
<comment type="caution">
    <text evidence="5">The sequence shown here is derived from an EMBL/GenBank/DDBJ whole genome shotgun (WGS) entry which is preliminary data.</text>
</comment>
<organism evidence="5 6">
    <name type="scientific">Henriciella mobilis</name>
    <dbReference type="NCBI Taxonomy" id="2305467"/>
    <lineage>
        <taxon>Bacteria</taxon>
        <taxon>Pseudomonadati</taxon>
        <taxon>Pseudomonadota</taxon>
        <taxon>Alphaproteobacteria</taxon>
        <taxon>Hyphomonadales</taxon>
        <taxon>Hyphomonadaceae</taxon>
        <taxon>Henriciella</taxon>
    </lineage>
</organism>
<keyword evidence="6" id="KW-1185">Reference proteome</keyword>
<feature type="domain" description="HTH arsR-type" evidence="4">
    <location>
        <begin position="1"/>
        <end position="95"/>
    </location>
</feature>
<evidence type="ECO:0000313" key="5">
    <source>
        <dbReference type="EMBL" id="RIJ26422.1"/>
    </source>
</evidence>
<dbReference type="CDD" id="cd00090">
    <property type="entry name" value="HTH_ARSR"/>
    <property type="match status" value="1"/>
</dbReference>
<dbReference type="InterPro" id="IPR011991">
    <property type="entry name" value="ArsR-like_HTH"/>
</dbReference>
<dbReference type="InterPro" id="IPR036388">
    <property type="entry name" value="WH-like_DNA-bd_sf"/>
</dbReference>
<dbReference type="SMART" id="SM00418">
    <property type="entry name" value="HTH_ARSR"/>
    <property type="match status" value="1"/>
</dbReference>
<dbReference type="Gene3D" id="1.10.10.10">
    <property type="entry name" value="Winged helix-like DNA-binding domain superfamily/Winged helix DNA-binding domain"/>
    <property type="match status" value="1"/>
</dbReference>
<protein>
    <submittedName>
        <fullName evidence="5">Transcriptional regulator</fullName>
    </submittedName>
</protein>
<evidence type="ECO:0000256" key="1">
    <source>
        <dbReference type="ARBA" id="ARBA00023015"/>
    </source>
</evidence>
<evidence type="ECO:0000256" key="2">
    <source>
        <dbReference type="ARBA" id="ARBA00023125"/>
    </source>
</evidence>
<dbReference type="EMBL" id="QWFX01000016">
    <property type="protein sequence ID" value="RIJ26422.1"/>
    <property type="molecule type" value="Genomic_DNA"/>
</dbReference>
<dbReference type="AlphaFoldDB" id="A0A399R9Q8"/>
<dbReference type="SUPFAM" id="SSF46785">
    <property type="entry name" value="Winged helix' DNA-binding domain"/>
    <property type="match status" value="1"/>
</dbReference>
<dbReference type="Pfam" id="PF12840">
    <property type="entry name" value="HTH_20"/>
    <property type="match status" value="1"/>
</dbReference>
<reference evidence="5 6" key="1">
    <citation type="submission" date="2018-08" db="EMBL/GenBank/DDBJ databases">
        <title>Henriciella mobilis sp. nov., isolated from seawater.</title>
        <authorList>
            <person name="Cheng H."/>
            <person name="Wu Y.-H."/>
            <person name="Xu X.-W."/>
            <person name="Guo L.-L."/>
        </authorList>
    </citation>
    <scope>NUCLEOTIDE SEQUENCE [LARGE SCALE GENOMIC DNA]</scope>
    <source>
        <strain evidence="5 6">JN25</strain>
    </source>
</reference>
<name>A0A399R9Q8_9PROT</name>
<dbReference type="PROSITE" id="PS50987">
    <property type="entry name" value="HTH_ARSR_2"/>
    <property type="match status" value="1"/>
</dbReference>
<dbReference type="Proteomes" id="UP000266385">
    <property type="component" value="Unassembled WGS sequence"/>
</dbReference>
<dbReference type="PANTHER" id="PTHR43132:SF2">
    <property type="entry name" value="ARSENICAL RESISTANCE OPERON REPRESSOR ARSR-RELATED"/>
    <property type="match status" value="1"/>
</dbReference>
<dbReference type="InterPro" id="IPR051011">
    <property type="entry name" value="Metal_resp_trans_reg"/>
</dbReference>